<protein>
    <submittedName>
        <fullName evidence="2">Uncharacterized protein</fullName>
    </submittedName>
</protein>
<organism evidence="2">
    <name type="scientific">Methanobacterium veterum</name>
    <dbReference type="NCBI Taxonomy" id="408577"/>
    <lineage>
        <taxon>Archaea</taxon>
        <taxon>Methanobacteriati</taxon>
        <taxon>Methanobacteriota</taxon>
        <taxon>Methanomada group</taxon>
        <taxon>Methanobacteria</taxon>
        <taxon>Methanobacteriales</taxon>
        <taxon>Methanobacteriaceae</taxon>
        <taxon>Methanobacterium</taxon>
    </lineage>
</organism>
<dbReference type="EMBL" id="JAPVER010000020">
    <property type="protein sequence ID" value="MCZ3367069.1"/>
    <property type="molecule type" value="Genomic_DNA"/>
</dbReference>
<evidence type="ECO:0000313" key="3">
    <source>
        <dbReference type="Proteomes" id="UP001068021"/>
    </source>
</evidence>
<dbReference type="EMBL" id="JAPVES010000030">
    <property type="protein sequence ID" value="MCZ3373784.1"/>
    <property type="molecule type" value="Genomic_DNA"/>
</dbReference>
<reference evidence="2" key="1">
    <citation type="submission" date="2022-12" db="EMBL/GenBank/DDBJ databases">
        <title>Reclassification of two methanogenic archaea species isolated from the Kolyma lowland permafrost.</title>
        <authorList>
            <person name="Trubitsyn V.E."/>
            <person name="Rivkina E.M."/>
            <person name="Shcherbakova V.A."/>
        </authorList>
    </citation>
    <scope>NUCLEOTIDE SEQUENCE</scope>
    <source>
        <strain evidence="1">M2</strain>
        <strain evidence="2">MK4</strain>
    </source>
</reference>
<dbReference type="AlphaFoldDB" id="A0A9E5DLM5"/>
<dbReference type="RefSeq" id="WP_048082355.1">
    <property type="nucleotide sequence ID" value="NZ_JAPVER010000020.1"/>
</dbReference>
<accession>A0A9E5DLM5</accession>
<evidence type="ECO:0000313" key="2">
    <source>
        <dbReference type="EMBL" id="MCZ3373784.1"/>
    </source>
</evidence>
<keyword evidence="3" id="KW-1185">Reference proteome</keyword>
<dbReference type="PROSITE" id="PS51257">
    <property type="entry name" value="PROKAR_LIPOPROTEIN"/>
    <property type="match status" value="1"/>
</dbReference>
<proteinExistence type="predicted"/>
<comment type="caution">
    <text evidence="2">The sequence shown here is derived from an EMBL/GenBank/DDBJ whole genome shotgun (WGS) entry which is preliminary data.</text>
</comment>
<dbReference type="Proteomes" id="UP001068021">
    <property type="component" value="Unassembled WGS sequence"/>
</dbReference>
<dbReference type="Proteomes" id="UP001074446">
    <property type="component" value="Unassembled WGS sequence"/>
</dbReference>
<gene>
    <name evidence="2" type="ORF">O3H35_14130</name>
    <name evidence="1" type="ORF">O3H54_14365</name>
</gene>
<sequence length="161" mass="17910">MKKKASILVLFLILGVVGISGCTDKASPTNHFDNKKIAFDYPTGLNVTRDGSEDMWTLTVGDKYVPLCTISYIKYGWRINSIDQYIKENGKDAQINKTTIAGKPAYSIVYNYASGTAYSTLIDMGKGYLTITPSVDTTAKNQQETEDYKVYTTILNSLKIY</sequence>
<name>A0A9E5DLM5_9EURY</name>
<evidence type="ECO:0000313" key="1">
    <source>
        <dbReference type="EMBL" id="MCZ3367069.1"/>
    </source>
</evidence>